<comment type="caution">
    <text evidence="1">The sequence shown here is derived from an EMBL/GenBank/DDBJ whole genome shotgun (WGS) entry which is preliminary data.</text>
</comment>
<protein>
    <submittedName>
        <fullName evidence="1">Uncharacterized protein</fullName>
    </submittedName>
</protein>
<dbReference type="AlphaFoldDB" id="A8RYI8"/>
<name>A8RYI8_ENTBW</name>
<reference evidence="1 2" key="1">
    <citation type="submission" date="2007-08" db="EMBL/GenBank/DDBJ databases">
        <authorList>
            <person name="Fulton L."/>
            <person name="Clifton S."/>
            <person name="Fulton B."/>
            <person name="Xu J."/>
            <person name="Minx P."/>
            <person name="Pepin K.H."/>
            <person name="Johnson M."/>
            <person name="Thiruvilangam P."/>
            <person name="Bhonagiri V."/>
            <person name="Nash W.E."/>
            <person name="Mardis E.R."/>
            <person name="Wilson R.K."/>
        </authorList>
    </citation>
    <scope>NUCLEOTIDE SEQUENCE [LARGE SCALE GENOMIC DNA]</scope>
    <source>
        <strain evidence="2">ATCC BAA-613 / DSM 15670 / CCUG 46953 / JCM 12243 / WAL 16351</strain>
    </source>
</reference>
<evidence type="ECO:0000313" key="1">
    <source>
        <dbReference type="EMBL" id="EDP14596.1"/>
    </source>
</evidence>
<organism evidence="1 2">
    <name type="scientific">Enterocloster bolteae (strain ATCC BAA-613 / DSM 15670 / CCUG 46953 / JCM 12243 / WAL 16351)</name>
    <name type="common">Clostridium bolteae</name>
    <dbReference type="NCBI Taxonomy" id="411902"/>
    <lineage>
        <taxon>Bacteria</taxon>
        <taxon>Bacillati</taxon>
        <taxon>Bacillota</taxon>
        <taxon>Clostridia</taxon>
        <taxon>Lachnospirales</taxon>
        <taxon>Lachnospiraceae</taxon>
        <taxon>Enterocloster</taxon>
    </lineage>
</organism>
<dbReference type="PaxDb" id="411902-CLOBOL_05138"/>
<sequence length="58" mass="6379">MDGAPFMGKPVKNKKTRPAPNCAQAMPYPTYVVNCIEISMLRGSAAEFVIHGIRLLLM</sequence>
<gene>
    <name evidence="1" type="ORF">CLOBOL_05138</name>
</gene>
<reference evidence="1 2" key="2">
    <citation type="submission" date="2007-09" db="EMBL/GenBank/DDBJ databases">
        <title>Draft genome sequence of Clostridium bolteae (ATCC BAA-613).</title>
        <authorList>
            <person name="Sudarsanam P."/>
            <person name="Ley R."/>
            <person name="Guruge J."/>
            <person name="Turnbaugh P.J."/>
            <person name="Mahowald M."/>
            <person name="Liep D."/>
            <person name="Gordon J."/>
        </authorList>
    </citation>
    <scope>NUCLEOTIDE SEQUENCE [LARGE SCALE GENOMIC DNA]</scope>
    <source>
        <strain evidence="2">ATCC BAA-613 / DSM 15670 / CCUG 46953 / JCM 12243 / WAL 16351</strain>
    </source>
</reference>
<dbReference type="EMBL" id="ABCC02000039">
    <property type="protein sequence ID" value="EDP14596.1"/>
    <property type="molecule type" value="Genomic_DNA"/>
</dbReference>
<evidence type="ECO:0000313" key="2">
    <source>
        <dbReference type="Proteomes" id="UP000005396"/>
    </source>
</evidence>
<proteinExistence type="predicted"/>
<dbReference type="HOGENOM" id="CLU_2971269_0_0_9"/>
<accession>A8RYI8</accession>
<dbReference type="Proteomes" id="UP000005396">
    <property type="component" value="Unassembled WGS sequence"/>
</dbReference>